<feature type="region of interest" description="Disordered" evidence="5">
    <location>
        <begin position="493"/>
        <end position="524"/>
    </location>
</feature>
<dbReference type="SMART" id="SM01233">
    <property type="entry name" value="HABP4_PAI-RBP1"/>
    <property type="match status" value="1"/>
</dbReference>
<evidence type="ECO:0000256" key="1">
    <source>
        <dbReference type="ARBA" id="ARBA00004496"/>
    </source>
</evidence>
<dbReference type="PANTHER" id="PTHR12299:SF78">
    <property type="entry name" value="RGG REPEATS NUCLEAR RNA BINDING PROTEIN C"/>
    <property type="match status" value="1"/>
</dbReference>
<evidence type="ECO:0000256" key="4">
    <source>
        <dbReference type="ARBA" id="ARBA00023180"/>
    </source>
</evidence>
<feature type="compositionally biased region" description="Gly residues" evidence="5">
    <location>
        <begin position="72"/>
        <end position="90"/>
    </location>
</feature>
<dbReference type="InterPro" id="IPR039764">
    <property type="entry name" value="HABP4/SERBP1-like"/>
</dbReference>
<feature type="compositionally biased region" description="Basic and acidic residues" evidence="5">
    <location>
        <begin position="188"/>
        <end position="212"/>
    </location>
</feature>
<keyword evidence="2" id="KW-0963">Cytoplasm</keyword>
<comment type="subcellular location">
    <subcellularLocation>
        <location evidence="1">Cytoplasm</location>
    </subcellularLocation>
</comment>
<keyword evidence="4" id="KW-0325">Glycoprotein</keyword>
<gene>
    <name evidence="7" type="ORF">E3N88_36619</name>
</gene>
<dbReference type="GO" id="GO:0009055">
    <property type="term" value="F:electron transfer activity"/>
    <property type="evidence" value="ECO:0007669"/>
    <property type="project" value="InterPro"/>
</dbReference>
<dbReference type="InterPro" id="IPR003245">
    <property type="entry name" value="Phytocyanin_dom"/>
</dbReference>
<evidence type="ECO:0000256" key="5">
    <source>
        <dbReference type="SAM" id="MobiDB-lite"/>
    </source>
</evidence>
<sequence>MATANPFDLLGDDDNDDPSLLVQKIVSAPVKKDQTAGKTTAAQPAKPAAKLPSKPLPPAQAVREARTEAVRGGRGGGRGYGRGRGGGGGFNRDSGSNENSFGNRGFSGDRGVTEESDGGKTYERYSGGGGGGGGGYGGPRGGFRGGRRGGFTNRCGGWNEFKREGSGRGNWGSHADEITQETEEVVNEGEKTVVSDKPLTEEESKEEKKENVANESEEKEAEDKEMTLEEYQKVIEEKRKALEALKTEERKVEVDKELASMQQLSNKKSNDDIFVKLGTDKDRRKEIAEKEERAKKSLSINEFLKPAAGERSYTSGGRGRGRGGPRGGGGGGRYNQGGSSSSYATEAPKIEDPSHFPTLGGKGEDCQYYLCLIVNSFFFRGVVTQSAYAVQHTVGDSSGWTNFGDYTTWAANKTFNVGDTLLFNYGGSHGVDVVSKSDYDNCATSNAINSYSDGATVISLTQSGPMYFVCPSFGHCNTGMKLAINVVSQASNSPTTTVPSGGSNSSPPATTTQSSKPTKDGGSTNSANTVMVVGFSLMLTPLFVFLC</sequence>
<dbReference type="GO" id="GO:0003729">
    <property type="term" value="F:mRNA binding"/>
    <property type="evidence" value="ECO:0007669"/>
    <property type="project" value="TreeGrafter"/>
</dbReference>
<feature type="compositionally biased region" description="Low complexity" evidence="5">
    <location>
        <begin position="36"/>
        <end position="53"/>
    </location>
</feature>
<feature type="region of interest" description="Disordered" evidence="5">
    <location>
        <begin position="28"/>
        <end position="226"/>
    </location>
</feature>
<dbReference type="OrthoDB" id="686200at2759"/>
<dbReference type="EMBL" id="SZYD01000017">
    <property type="protein sequence ID" value="KAD3068739.1"/>
    <property type="molecule type" value="Genomic_DNA"/>
</dbReference>
<reference evidence="7 8" key="1">
    <citation type="submission" date="2019-05" db="EMBL/GenBank/DDBJ databases">
        <title>Mikania micrantha, genome provides insights into the molecular mechanism of rapid growth.</title>
        <authorList>
            <person name="Liu B."/>
        </authorList>
    </citation>
    <scope>NUCLEOTIDE SEQUENCE [LARGE SCALE GENOMIC DNA]</scope>
    <source>
        <strain evidence="7">NLD-2019</strain>
        <tissue evidence="7">Leaf</tissue>
    </source>
</reference>
<dbReference type="InterPro" id="IPR019084">
    <property type="entry name" value="STM1-like_N"/>
</dbReference>
<evidence type="ECO:0000256" key="3">
    <source>
        <dbReference type="ARBA" id="ARBA00022723"/>
    </source>
</evidence>
<feature type="compositionally biased region" description="Gly residues" evidence="5">
    <location>
        <begin position="316"/>
        <end position="335"/>
    </location>
</feature>
<dbReference type="PROSITE" id="PS51485">
    <property type="entry name" value="PHYTOCYANIN"/>
    <property type="match status" value="1"/>
</dbReference>
<dbReference type="GO" id="GO:0005737">
    <property type="term" value="C:cytoplasm"/>
    <property type="evidence" value="ECO:0007669"/>
    <property type="project" value="UniProtKB-SubCell"/>
</dbReference>
<dbReference type="InterPro" id="IPR006861">
    <property type="entry name" value="HABP4_PAIRBP1-bd"/>
</dbReference>
<evidence type="ECO:0000313" key="7">
    <source>
        <dbReference type="EMBL" id="KAD3068739.1"/>
    </source>
</evidence>
<accession>A0A5N6M491</accession>
<name>A0A5N6M491_9ASTR</name>
<dbReference type="CDD" id="cd04216">
    <property type="entry name" value="Phytocyanin"/>
    <property type="match status" value="1"/>
</dbReference>
<dbReference type="Gene3D" id="2.60.40.420">
    <property type="entry name" value="Cupredoxins - blue copper proteins"/>
    <property type="match status" value="1"/>
</dbReference>
<feature type="domain" description="Phytocyanin" evidence="6">
    <location>
        <begin position="390"/>
        <end position="488"/>
    </location>
</feature>
<dbReference type="GO" id="GO:0005634">
    <property type="term" value="C:nucleus"/>
    <property type="evidence" value="ECO:0007669"/>
    <property type="project" value="TreeGrafter"/>
</dbReference>
<organism evidence="7 8">
    <name type="scientific">Mikania micrantha</name>
    <name type="common">bitter vine</name>
    <dbReference type="NCBI Taxonomy" id="192012"/>
    <lineage>
        <taxon>Eukaryota</taxon>
        <taxon>Viridiplantae</taxon>
        <taxon>Streptophyta</taxon>
        <taxon>Embryophyta</taxon>
        <taxon>Tracheophyta</taxon>
        <taxon>Spermatophyta</taxon>
        <taxon>Magnoliopsida</taxon>
        <taxon>eudicotyledons</taxon>
        <taxon>Gunneridae</taxon>
        <taxon>Pentapetalae</taxon>
        <taxon>asterids</taxon>
        <taxon>campanulids</taxon>
        <taxon>Asterales</taxon>
        <taxon>Asteraceae</taxon>
        <taxon>Asteroideae</taxon>
        <taxon>Heliantheae alliance</taxon>
        <taxon>Eupatorieae</taxon>
        <taxon>Mikania</taxon>
    </lineage>
</organism>
<comment type="caution">
    <text evidence="7">The sequence shown here is derived from an EMBL/GenBank/DDBJ whole genome shotgun (WGS) entry which is preliminary data.</text>
</comment>
<feature type="compositionally biased region" description="Basic and acidic residues" evidence="5">
    <location>
        <begin position="111"/>
        <end position="123"/>
    </location>
</feature>
<feature type="compositionally biased region" description="Polar residues" evidence="5">
    <location>
        <begin position="93"/>
        <end position="102"/>
    </location>
</feature>
<evidence type="ECO:0000259" key="6">
    <source>
        <dbReference type="PROSITE" id="PS51485"/>
    </source>
</evidence>
<feature type="compositionally biased region" description="Gly residues" evidence="5">
    <location>
        <begin position="126"/>
        <end position="144"/>
    </location>
</feature>
<dbReference type="Pfam" id="PF09598">
    <property type="entry name" value="Stm1_N"/>
    <property type="match status" value="1"/>
</dbReference>
<keyword evidence="3" id="KW-0479">Metal-binding</keyword>
<dbReference type="AlphaFoldDB" id="A0A5N6M491"/>
<proteinExistence type="predicted"/>
<protein>
    <recommendedName>
        <fullName evidence="6">Phytocyanin domain-containing protein</fullName>
    </recommendedName>
</protein>
<evidence type="ECO:0000256" key="2">
    <source>
        <dbReference type="ARBA" id="ARBA00022490"/>
    </source>
</evidence>
<feature type="region of interest" description="Disordered" evidence="5">
    <location>
        <begin position="307"/>
        <end position="356"/>
    </location>
</feature>
<dbReference type="InterPro" id="IPR008972">
    <property type="entry name" value="Cupredoxin"/>
</dbReference>
<dbReference type="Pfam" id="PF04774">
    <property type="entry name" value="HABP4_PAI-RBP1"/>
    <property type="match status" value="1"/>
</dbReference>
<dbReference type="GO" id="GO:0046872">
    <property type="term" value="F:metal ion binding"/>
    <property type="evidence" value="ECO:0007669"/>
    <property type="project" value="UniProtKB-KW"/>
</dbReference>
<dbReference type="SUPFAM" id="SSF49503">
    <property type="entry name" value="Cupredoxins"/>
    <property type="match status" value="1"/>
</dbReference>
<dbReference type="FunFam" id="2.60.40.420:FF:000003">
    <property type="entry name" value="Blue copper"/>
    <property type="match status" value="1"/>
</dbReference>
<dbReference type="Proteomes" id="UP000326396">
    <property type="component" value="Linkage Group LG7"/>
</dbReference>
<dbReference type="PANTHER" id="PTHR12299">
    <property type="entry name" value="HYALURONIC ACID-BINDING PROTEIN 4"/>
    <property type="match status" value="1"/>
</dbReference>
<dbReference type="Pfam" id="PF02298">
    <property type="entry name" value="Cu_bind_like"/>
    <property type="match status" value="1"/>
</dbReference>
<feature type="compositionally biased region" description="Acidic residues" evidence="5">
    <location>
        <begin position="178"/>
        <end position="187"/>
    </location>
</feature>
<keyword evidence="8" id="KW-1185">Reference proteome</keyword>
<evidence type="ECO:0000313" key="8">
    <source>
        <dbReference type="Proteomes" id="UP000326396"/>
    </source>
</evidence>